<proteinExistence type="predicted"/>
<name>A0A5C5XPD0_9BACT</name>
<evidence type="ECO:0000256" key="3">
    <source>
        <dbReference type="ARBA" id="ARBA00023004"/>
    </source>
</evidence>
<dbReference type="Proteomes" id="UP000318053">
    <property type="component" value="Unassembled WGS sequence"/>
</dbReference>
<evidence type="ECO:0000259" key="5">
    <source>
        <dbReference type="PROSITE" id="PS51007"/>
    </source>
</evidence>
<dbReference type="Gene3D" id="1.10.760.10">
    <property type="entry name" value="Cytochrome c-like domain"/>
    <property type="match status" value="2"/>
</dbReference>
<dbReference type="GO" id="GO:0020037">
    <property type="term" value="F:heme binding"/>
    <property type="evidence" value="ECO:0007669"/>
    <property type="project" value="InterPro"/>
</dbReference>
<keyword evidence="1 4" id="KW-0349">Heme</keyword>
<reference evidence="6 7" key="1">
    <citation type="submission" date="2019-02" db="EMBL/GenBank/DDBJ databases">
        <title>Deep-cultivation of Planctomycetes and their phenomic and genomic characterization uncovers novel biology.</title>
        <authorList>
            <person name="Wiegand S."/>
            <person name="Jogler M."/>
            <person name="Boedeker C."/>
            <person name="Pinto D."/>
            <person name="Vollmers J."/>
            <person name="Rivas-Marin E."/>
            <person name="Kohn T."/>
            <person name="Peeters S.H."/>
            <person name="Heuer A."/>
            <person name="Rast P."/>
            <person name="Oberbeckmann S."/>
            <person name="Bunk B."/>
            <person name="Jeske O."/>
            <person name="Meyerdierks A."/>
            <person name="Storesund J.E."/>
            <person name="Kallscheuer N."/>
            <person name="Luecker S."/>
            <person name="Lage O.M."/>
            <person name="Pohl T."/>
            <person name="Merkel B.J."/>
            <person name="Hornburger P."/>
            <person name="Mueller R.-W."/>
            <person name="Bruemmer F."/>
            <person name="Labrenz M."/>
            <person name="Spormann A.M."/>
            <person name="Op Den Camp H."/>
            <person name="Overmann J."/>
            <person name="Amann R."/>
            <person name="Jetten M.S.M."/>
            <person name="Mascher T."/>
            <person name="Medema M.H."/>
            <person name="Devos D.P."/>
            <person name="Kaster A.-K."/>
            <person name="Ovreas L."/>
            <person name="Rohde M."/>
            <person name="Galperin M.Y."/>
            <person name="Jogler C."/>
        </authorList>
    </citation>
    <scope>NUCLEOTIDE SEQUENCE [LARGE SCALE GENOMIC DNA]</scope>
    <source>
        <strain evidence="6 7">CA85</strain>
    </source>
</reference>
<sequence length="301" mass="32204">MTRSLQIAFRSRPITLLFAAITTSTLLGVLLVSGSFHRVSAADGPVAGTSTPPTPPSELPPGELGRVIELGRDIVNNTKDHPLSKAYVGNSLNCTSCHLDGGTHPEAGTFLGIATAYPAWSPREQRVITLQDRVLNCFMRSQNGVRPPQGSNVSIAVTAYITWLSTGEKIKQNPDKPLGPHHVPGLAVVDGSTLKGDVERGATLYEDHCASCHGDEGLGGVDGPPVWGDQSYNNGAGLSRELKLASWLKVAMPLDDPYLSEQEAFDIAAFVNSHDRPEFELQQQLPAAERLGEYNAESTGK</sequence>
<dbReference type="InterPro" id="IPR036909">
    <property type="entry name" value="Cyt_c-like_dom_sf"/>
</dbReference>
<dbReference type="PANTHER" id="PTHR35008">
    <property type="entry name" value="BLL4482 PROTEIN-RELATED"/>
    <property type="match status" value="1"/>
</dbReference>
<dbReference type="PROSITE" id="PS51007">
    <property type="entry name" value="CYTC"/>
    <property type="match status" value="1"/>
</dbReference>
<protein>
    <submittedName>
        <fullName evidence="6">Cytochrome c</fullName>
    </submittedName>
</protein>
<dbReference type="InterPro" id="IPR009056">
    <property type="entry name" value="Cyt_c-like_dom"/>
</dbReference>
<keyword evidence="7" id="KW-1185">Reference proteome</keyword>
<evidence type="ECO:0000313" key="7">
    <source>
        <dbReference type="Proteomes" id="UP000318053"/>
    </source>
</evidence>
<accession>A0A5C5XPD0</accession>
<dbReference type="PANTHER" id="PTHR35008:SF4">
    <property type="entry name" value="BLL4482 PROTEIN"/>
    <property type="match status" value="1"/>
</dbReference>
<keyword evidence="2 4" id="KW-0479">Metal-binding</keyword>
<feature type="domain" description="Cytochrome c" evidence="5">
    <location>
        <begin position="196"/>
        <end position="275"/>
    </location>
</feature>
<evidence type="ECO:0000256" key="1">
    <source>
        <dbReference type="ARBA" id="ARBA00022617"/>
    </source>
</evidence>
<dbReference type="InterPro" id="IPR051459">
    <property type="entry name" value="Cytochrome_c-type_DH"/>
</dbReference>
<gene>
    <name evidence="6" type="ORF">CA85_35490</name>
</gene>
<dbReference type="RefSeq" id="WP_246112873.1">
    <property type="nucleotide sequence ID" value="NZ_SJPK01000009.1"/>
</dbReference>
<dbReference type="Pfam" id="PF21342">
    <property type="entry name" value="SoxA-TsdA_cyt-c"/>
    <property type="match status" value="1"/>
</dbReference>
<evidence type="ECO:0000256" key="2">
    <source>
        <dbReference type="ARBA" id="ARBA00022723"/>
    </source>
</evidence>
<evidence type="ECO:0000313" key="6">
    <source>
        <dbReference type="EMBL" id="TWT64764.1"/>
    </source>
</evidence>
<evidence type="ECO:0000256" key="4">
    <source>
        <dbReference type="PROSITE-ProRule" id="PRU00433"/>
    </source>
</evidence>
<dbReference type="SUPFAM" id="SSF46626">
    <property type="entry name" value="Cytochrome c"/>
    <property type="match status" value="2"/>
</dbReference>
<dbReference type="EMBL" id="SJPK01000009">
    <property type="protein sequence ID" value="TWT64764.1"/>
    <property type="molecule type" value="Genomic_DNA"/>
</dbReference>
<organism evidence="6 7">
    <name type="scientific">Allorhodopirellula solitaria</name>
    <dbReference type="NCBI Taxonomy" id="2527987"/>
    <lineage>
        <taxon>Bacteria</taxon>
        <taxon>Pseudomonadati</taxon>
        <taxon>Planctomycetota</taxon>
        <taxon>Planctomycetia</taxon>
        <taxon>Pirellulales</taxon>
        <taxon>Pirellulaceae</taxon>
        <taxon>Allorhodopirellula</taxon>
    </lineage>
</organism>
<comment type="caution">
    <text evidence="6">The sequence shown here is derived from an EMBL/GenBank/DDBJ whole genome shotgun (WGS) entry which is preliminary data.</text>
</comment>
<dbReference type="Pfam" id="PF00034">
    <property type="entry name" value="Cytochrom_C"/>
    <property type="match status" value="1"/>
</dbReference>
<dbReference type="AlphaFoldDB" id="A0A5C5XPD0"/>
<keyword evidence="3 4" id="KW-0408">Iron</keyword>
<dbReference type="GO" id="GO:0046872">
    <property type="term" value="F:metal ion binding"/>
    <property type="evidence" value="ECO:0007669"/>
    <property type="project" value="UniProtKB-KW"/>
</dbReference>
<dbReference type="GO" id="GO:0009055">
    <property type="term" value="F:electron transfer activity"/>
    <property type="evidence" value="ECO:0007669"/>
    <property type="project" value="InterPro"/>
</dbReference>